<comment type="caution">
    <text evidence="2">The sequence shown here is derived from an EMBL/GenBank/DDBJ whole genome shotgun (WGS) entry which is preliminary data.</text>
</comment>
<gene>
    <name evidence="2" type="ORF">C7212DRAFT_346978</name>
</gene>
<dbReference type="EMBL" id="PYWC01000083">
    <property type="protein sequence ID" value="PWW73248.1"/>
    <property type="molecule type" value="Genomic_DNA"/>
</dbReference>
<evidence type="ECO:0000256" key="1">
    <source>
        <dbReference type="SAM" id="MobiDB-lite"/>
    </source>
</evidence>
<feature type="region of interest" description="Disordered" evidence="1">
    <location>
        <begin position="1"/>
        <end position="39"/>
    </location>
</feature>
<dbReference type="AlphaFoldDB" id="A0A317SGB5"/>
<protein>
    <submittedName>
        <fullName evidence="2">Uncharacterized protein</fullName>
    </submittedName>
</protein>
<dbReference type="Proteomes" id="UP000246991">
    <property type="component" value="Unassembled WGS sequence"/>
</dbReference>
<organism evidence="2 3">
    <name type="scientific">Tuber magnatum</name>
    <name type="common">white Piedmont truffle</name>
    <dbReference type="NCBI Taxonomy" id="42249"/>
    <lineage>
        <taxon>Eukaryota</taxon>
        <taxon>Fungi</taxon>
        <taxon>Dikarya</taxon>
        <taxon>Ascomycota</taxon>
        <taxon>Pezizomycotina</taxon>
        <taxon>Pezizomycetes</taxon>
        <taxon>Pezizales</taxon>
        <taxon>Tuberaceae</taxon>
        <taxon>Tuber</taxon>
    </lineage>
</organism>
<name>A0A317SGB5_9PEZI</name>
<keyword evidence="3" id="KW-1185">Reference proteome</keyword>
<evidence type="ECO:0000313" key="2">
    <source>
        <dbReference type="EMBL" id="PWW73248.1"/>
    </source>
</evidence>
<feature type="compositionally biased region" description="Polar residues" evidence="1">
    <location>
        <begin position="7"/>
        <end position="34"/>
    </location>
</feature>
<reference evidence="2 3" key="1">
    <citation type="submission" date="2018-03" db="EMBL/GenBank/DDBJ databases">
        <title>Genomes of Pezizomycetes fungi and the evolution of truffles.</title>
        <authorList>
            <person name="Murat C."/>
            <person name="Payen T."/>
            <person name="Noel B."/>
            <person name="Kuo A."/>
            <person name="Martin F.M."/>
        </authorList>
    </citation>
    <scope>NUCLEOTIDE SEQUENCE [LARGE SCALE GENOMIC DNA]</scope>
    <source>
        <strain evidence="2">091103-1</strain>
    </source>
</reference>
<proteinExistence type="predicted"/>
<dbReference type="OrthoDB" id="5450301at2759"/>
<sequence length="183" mass="20522">MPGRHVPTSTAASSSPQDERTTPQNPISSFNHSNALPDPTLANTRPLTLTCPVPCCSLAFDKKTPHGYLWRHLRNPGVYRRTGEEKAAWLHLHKIEFDRLAATDITPAQRKREANRMRARKVREQKALKAARFELRARNMGIREKELAAQKVAIREGMHAAKQRGDSIGFNALTMIVLLLAIA</sequence>
<accession>A0A317SGB5</accession>
<evidence type="ECO:0000313" key="3">
    <source>
        <dbReference type="Proteomes" id="UP000246991"/>
    </source>
</evidence>